<reference evidence="1 2" key="1">
    <citation type="journal article" date="2008" name="Proc. Natl. Acad. Sci. U.S.A.">
        <title>A korarchaeal genome reveals new insights into the evolution of the Archaea.</title>
        <authorList>
            <person name="Elkins J.G."/>
            <person name="Podar M."/>
            <person name="Graham D.E."/>
            <person name="Makarova K.S."/>
            <person name="Wolf Y."/>
            <person name="Randau L."/>
            <person name="Hedlund B.P."/>
            <person name="Brochier-Armanet C."/>
            <person name="Kunin V."/>
            <person name="Anderson I."/>
            <person name="Lapidus A."/>
            <person name="Goltsman E."/>
            <person name="Barry K."/>
            <person name="Koonin E.V."/>
            <person name="Hugenholtz P."/>
            <person name="Kyrpides N."/>
            <person name="Wanner G."/>
            <person name="Richardson P."/>
            <person name="Keller M."/>
            <person name="Stetter K.O."/>
        </authorList>
    </citation>
    <scope>NUCLEOTIDE SEQUENCE [LARGE SCALE GENOMIC DNA]</scope>
    <source>
        <strain evidence="2">OPF8</strain>
    </source>
</reference>
<dbReference type="eggNOG" id="arCOG10150">
    <property type="taxonomic scope" value="Archaea"/>
</dbReference>
<evidence type="ECO:0008006" key="3">
    <source>
        <dbReference type="Google" id="ProtNLM"/>
    </source>
</evidence>
<proteinExistence type="predicted"/>
<sequence>MEHISYGGSMGWGRGWWRGWGPWPGHGPFSYLPPWERPGWVFRGRCWPFWYYRAPPSSWIKETFPSKEEEIKYLEELERGIREQLKYIEERLRELKGETP</sequence>
<dbReference type="Proteomes" id="UP000001686">
    <property type="component" value="Chromosome"/>
</dbReference>
<dbReference type="InParanoid" id="B1L497"/>
<organism evidence="1 2">
    <name type="scientific">Korarchaeum cryptofilum (strain OPF8)</name>
    <dbReference type="NCBI Taxonomy" id="374847"/>
    <lineage>
        <taxon>Archaea</taxon>
        <taxon>Thermoproteota</taxon>
        <taxon>Candidatus Korarchaeia</taxon>
        <taxon>Candidatus Korarchaeales</taxon>
        <taxon>Candidatus Korarchaeaceae</taxon>
        <taxon>Candidatus Korarchaeum</taxon>
    </lineage>
</organism>
<protein>
    <recommendedName>
        <fullName evidence="3">DUF5320 domain-containing protein</fullName>
    </recommendedName>
</protein>
<evidence type="ECO:0000313" key="1">
    <source>
        <dbReference type="EMBL" id="ACB07276.1"/>
    </source>
</evidence>
<dbReference type="HOGENOM" id="CLU_193441_0_0_2"/>
<keyword evidence="2" id="KW-1185">Reference proteome</keyword>
<evidence type="ECO:0000313" key="2">
    <source>
        <dbReference type="Proteomes" id="UP000001686"/>
    </source>
</evidence>
<dbReference type="EMBL" id="CP000968">
    <property type="protein sequence ID" value="ACB07276.1"/>
    <property type="molecule type" value="Genomic_DNA"/>
</dbReference>
<dbReference type="EnsemblBacteria" id="ACB07276">
    <property type="protein sequence ID" value="ACB07276"/>
    <property type="gene ID" value="Kcr_0523"/>
</dbReference>
<dbReference type="AlphaFoldDB" id="B1L497"/>
<gene>
    <name evidence="1" type="ordered locus">Kcr_0523</name>
</gene>
<accession>B1L497</accession>
<name>B1L497_KORCO</name>
<dbReference type="STRING" id="374847.Kcr_0523"/>
<dbReference type="KEGG" id="kcr:Kcr_0523"/>